<sequence length="173" mass="19376">MAAGDSNQWALSSPSRYSILEQVIGSDLLAKHEHGLPDFEVLRDNPFADQVIDIIELQEYTCFTIRNTDDDYPLSDCDMVSVTIMTTLIDLHESLFAFPPNLTQIMKDDDDGDDGDEISVKYQDHCCFEVSRVGKVTGDLCMTITGEVSNVVQVSYQEYSNPYCTGLHILTSF</sequence>
<dbReference type="InParanoid" id="K0KFZ3"/>
<comment type="caution">
    <text evidence="1">The sequence shown here is derived from an EMBL/GenBank/DDBJ whole genome shotgun (WGS) entry which is preliminary data.</text>
</comment>
<keyword evidence="2" id="KW-1185">Reference proteome</keyword>
<evidence type="ECO:0000313" key="1">
    <source>
        <dbReference type="EMBL" id="CCH41841.1"/>
    </source>
</evidence>
<proteinExistence type="predicted"/>
<name>K0KFZ3_WICCF</name>
<evidence type="ECO:0000313" key="2">
    <source>
        <dbReference type="Proteomes" id="UP000009328"/>
    </source>
</evidence>
<organism evidence="1 2">
    <name type="scientific">Wickerhamomyces ciferrii (strain ATCC 14091 / BCRC 22168 / CBS 111 / JCM 3599 / NBRC 0793 / NRRL Y-1031 F-60-10)</name>
    <name type="common">Yeast</name>
    <name type="synonym">Pichia ciferrii</name>
    <dbReference type="NCBI Taxonomy" id="1206466"/>
    <lineage>
        <taxon>Eukaryota</taxon>
        <taxon>Fungi</taxon>
        <taxon>Dikarya</taxon>
        <taxon>Ascomycota</taxon>
        <taxon>Saccharomycotina</taxon>
        <taxon>Saccharomycetes</taxon>
        <taxon>Phaffomycetales</taxon>
        <taxon>Wickerhamomycetaceae</taxon>
        <taxon>Wickerhamomyces</taxon>
    </lineage>
</organism>
<dbReference type="EMBL" id="CAIF01000029">
    <property type="protein sequence ID" value="CCH41841.1"/>
    <property type="molecule type" value="Genomic_DNA"/>
</dbReference>
<dbReference type="AlphaFoldDB" id="K0KFZ3"/>
<accession>K0KFZ3</accession>
<gene>
    <name evidence="1" type="ORF">BN7_1380</name>
</gene>
<dbReference type="HOGENOM" id="CLU_1548822_0_0_1"/>
<reference evidence="1 2" key="1">
    <citation type="journal article" date="2012" name="Eukaryot. Cell">
        <title>Draft genome sequence of Wickerhamomyces ciferrii NRRL Y-1031 F-60-10.</title>
        <authorList>
            <person name="Schneider J."/>
            <person name="Andrea H."/>
            <person name="Blom J."/>
            <person name="Jaenicke S."/>
            <person name="Ruckert C."/>
            <person name="Schorsch C."/>
            <person name="Szczepanowski R."/>
            <person name="Farwick M."/>
            <person name="Goesmann A."/>
            <person name="Puhler A."/>
            <person name="Schaffer S."/>
            <person name="Tauch A."/>
            <person name="Kohler T."/>
            <person name="Brinkrolf K."/>
        </authorList>
    </citation>
    <scope>NUCLEOTIDE SEQUENCE [LARGE SCALE GENOMIC DNA]</scope>
    <source>
        <strain evidence="2">ATCC 14091 / BCRC 22168 / CBS 111 / JCM 3599 / NBRC 0793 / NRRL Y-1031 F-60-10</strain>
    </source>
</reference>
<dbReference type="Proteomes" id="UP000009328">
    <property type="component" value="Unassembled WGS sequence"/>
</dbReference>
<protein>
    <submittedName>
        <fullName evidence="1">Uncharacterized protein</fullName>
    </submittedName>
</protein>